<dbReference type="AlphaFoldDB" id="A0A9P0BT50"/>
<feature type="transmembrane region" description="Helical" evidence="1">
    <location>
        <begin position="44"/>
        <end position="64"/>
    </location>
</feature>
<name>A0A9P0BT50_CHRIL</name>
<evidence type="ECO:0000313" key="2">
    <source>
        <dbReference type="EMBL" id="CAH0596197.1"/>
    </source>
</evidence>
<keyword evidence="1" id="KW-0472">Membrane</keyword>
<proteinExistence type="predicted"/>
<gene>
    <name evidence="2" type="ORF">CINC_LOCUS7012</name>
</gene>
<evidence type="ECO:0000256" key="1">
    <source>
        <dbReference type="SAM" id="Phobius"/>
    </source>
</evidence>
<dbReference type="OrthoDB" id="7477935at2759"/>
<keyword evidence="3" id="KW-1185">Reference proteome</keyword>
<keyword evidence="1" id="KW-0812">Transmembrane</keyword>
<dbReference type="PROSITE" id="PS51257">
    <property type="entry name" value="PROKAR_LIPOPROTEIN"/>
    <property type="match status" value="1"/>
</dbReference>
<reference evidence="2" key="1">
    <citation type="submission" date="2021-12" db="EMBL/GenBank/DDBJ databases">
        <authorList>
            <person name="King R."/>
        </authorList>
    </citation>
    <scope>NUCLEOTIDE SEQUENCE</scope>
</reference>
<organism evidence="2 3">
    <name type="scientific">Chrysodeixis includens</name>
    <name type="common">Soybean looper</name>
    <name type="synonym">Pseudoplusia includens</name>
    <dbReference type="NCBI Taxonomy" id="689277"/>
    <lineage>
        <taxon>Eukaryota</taxon>
        <taxon>Metazoa</taxon>
        <taxon>Ecdysozoa</taxon>
        <taxon>Arthropoda</taxon>
        <taxon>Hexapoda</taxon>
        <taxon>Insecta</taxon>
        <taxon>Pterygota</taxon>
        <taxon>Neoptera</taxon>
        <taxon>Endopterygota</taxon>
        <taxon>Lepidoptera</taxon>
        <taxon>Glossata</taxon>
        <taxon>Ditrysia</taxon>
        <taxon>Noctuoidea</taxon>
        <taxon>Noctuidae</taxon>
        <taxon>Plusiinae</taxon>
        <taxon>Chrysodeixis</taxon>
    </lineage>
</organism>
<keyword evidence="1" id="KW-1133">Transmembrane helix</keyword>
<evidence type="ECO:0000313" key="3">
    <source>
        <dbReference type="Proteomes" id="UP001154114"/>
    </source>
</evidence>
<dbReference type="Proteomes" id="UP001154114">
    <property type="component" value="Chromosome 22"/>
</dbReference>
<protein>
    <submittedName>
        <fullName evidence="2">Uncharacterized protein</fullName>
    </submittedName>
</protein>
<feature type="transmembrane region" description="Helical" evidence="1">
    <location>
        <begin position="117"/>
        <end position="142"/>
    </location>
</feature>
<accession>A0A9P0BT50</accession>
<dbReference type="EMBL" id="LR824025">
    <property type="protein sequence ID" value="CAH0596197.1"/>
    <property type="molecule type" value="Genomic_DNA"/>
</dbReference>
<sequence>MAFKLKYLFKTESLCVGFLKYISFLGLLLGCYKNISQSKLVSRLLKLYCISLSLVSIIVYNNYAVITKEMVFHCCSSVEFVINIIIHIIYGDEPFLNFCGAIGTFDRIMGFKKTKLFANYVYFMAFITIFLRLGIHVSRFFISDRTYTLCIETFVALSTDLSQIKTFIIFAMMHTRILLLKRYIQFNTLPLSIIGTNDVADSIKNIRKGLYYYNNILDNMQHVDMRLQVTVNTSLMLWQLILN</sequence>
<feature type="transmembrane region" description="Helical" evidence="1">
    <location>
        <begin position="14"/>
        <end position="32"/>
    </location>
</feature>